<protein>
    <submittedName>
        <fullName evidence="1">Uncharacterized protein</fullName>
    </submittedName>
</protein>
<name>F5Y740_LEAAZ</name>
<organism evidence="1 2">
    <name type="scientific">Leadbettera azotonutricia (strain ATCC BAA-888 / DSM 13862 / ZAS-9)</name>
    <name type="common">Treponema azotonutricium</name>
    <dbReference type="NCBI Taxonomy" id="545695"/>
    <lineage>
        <taxon>Bacteria</taxon>
        <taxon>Pseudomonadati</taxon>
        <taxon>Spirochaetota</taxon>
        <taxon>Spirochaetia</taxon>
        <taxon>Spirochaetales</taxon>
        <taxon>Breznakiellaceae</taxon>
        <taxon>Leadbettera</taxon>
    </lineage>
</organism>
<accession>F5Y740</accession>
<dbReference type="KEGG" id="taz:TREAZ_1156"/>
<proteinExistence type="predicted"/>
<reference evidence="2" key="1">
    <citation type="submission" date="2009-12" db="EMBL/GenBank/DDBJ databases">
        <title>Complete sequence of Treponema azotonutricium strain ZAS-9.</title>
        <authorList>
            <person name="Tetu S.G."/>
            <person name="Matson E."/>
            <person name="Ren Q."/>
            <person name="Seshadri R."/>
            <person name="Elbourne L."/>
            <person name="Hassan K.A."/>
            <person name="Durkin A."/>
            <person name="Radune D."/>
            <person name="Mohamoud Y."/>
            <person name="Shay R."/>
            <person name="Jin S."/>
            <person name="Zhang X."/>
            <person name="Lucey K."/>
            <person name="Ballor N.R."/>
            <person name="Ottesen E."/>
            <person name="Rosenthal R."/>
            <person name="Allen A."/>
            <person name="Leadbetter J.R."/>
            <person name="Paulsen I.T."/>
        </authorList>
    </citation>
    <scope>NUCLEOTIDE SEQUENCE [LARGE SCALE GENOMIC DNA]</scope>
    <source>
        <strain evidence="2">ATCC BAA-888 / DSM 13862 / ZAS-9</strain>
    </source>
</reference>
<dbReference type="HOGENOM" id="CLU_3123837_0_0_12"/>
<sequence length="50" mass="5909">MKKTKRICKIVQKTQNTKYHTGKILSMLGVFRNLALIRGFDYTIVDYDEE</sequence>
<dbReference type="STRING" id="545695.TREAZ_1156"/>
<dbReference type="InParanoid" id="F5Y740"/>
<dbReference type="Proteomes" id="UP000009222">
    <property type="component" value="Chromosome"/>
</dbReference>
<evidence type="ECO:0000313" key="1">
    <source>
        <dbReference type="EMBL" id="AEF81230.1"/>
    </source>
</evidence>
<keyword evidence="2" id="KW-1185">Reference proteome</keyword>
<gene>
    <name evidence="1" type="ordered locus">TREAZ_1156</name>
</gene>
<dbReference type="EMBL" id="CP001841">
    <property type="protein sequence ID" value="AEF81230.1"/>
    <property type="molecule type" value="Genomic_DNA"/>
</dbReference>
<reference evidence="1 2" key="2">
    <citation type="journal article" date="2011" name="ISME J.">
        <title>RNA-seq reveals cooperative metabolic interactions between two termite-gut spirochete species in co-culture.</title>
        <authorList>
            <person name="Rosenthal A.Z."/>
            <person name="Matson E.G."/>
            <person name="Eldar A."/>
            <person name="Leadbetter J.R."/>
        </authorList>
    </citation>
    <scope>NUCLEOTIDE SEQUENCE [LARGE SCALE GENOMIC DNA]</scope>
    <source>
        <strain evidence="2">ATCC BAA-888 / DSM 13862 / ZAS-9</strain>
    </source>
</reference>
<dbReference type="AlphaFoldDB" id="F5Y740"/>
<evidence type="ECO:0000313" key="2">
    <source>
        <dbReference type="Proteomes" id="UP000009222"/>
    </source>
</evidence>